<dbReference type="EMBL" id="CP034951">
    <property type="protein sequence ID" value="QAA82978.1"/>
    <property type="molecule type" value="Genomic_DNA"/>
</dbReference>
<sequence length="656" mass="76485">MSHFKNTLKTVILLMLSVLPFQDGKAQIFGKPSKEEISMTRYAPDPEASGVVLYERGNYKVEAVNNYLRLIKEIYVKIKVLNAKNFEHATIEIPYYRTKDSREKITEITAATFNGKIPTYVKKEAIFDTDETEHWSLKKFTFPNIQDGSILEYSYRVESPYFFNLGSWNFQGPLPVIHSEFHTEILGNWHYNRTLFGNRKLYTNKVELKKNCFHLRDYSAQGDCESATYIMKNAPALTKERYMLSEKNYIARIKYELISYTDFRGKKTSYTETWADADKVLKLDKNVGQQLKYDSYFKKQLPESILSLHNPLDKAKTIYYYYQERMNWNGKYGLFANSNVKNSFEQRKGNSSEINLGLVSALNAAGLDAKIMLIATRNQQIPTNNYPVLSDFNYAMVFLNINNEKHFLDATEKNTPFGVVPFKNLNMEGRVLDFNKGSYWEPIEPFPKNLHYINMALTANESGVFEGEINEVSTGYISVEKRKNYNDYGRDEAFKRKQAKNESWNISDYKVENEKNLEQPFKENYHIELHEQPVGNTLFLFPFMMETYFSENPFVKNSRNYPIHFGFPLENNYLISIDLAKQYTVVKLPQSKVIKLPGNDGELSVAYEEVDNKINIRLNVKLKEYFFPAEAYKALQQFFTSLIKIQNGEPIELRKI</sequence>
<dbReference type="OrthoDB" id="98874at2"/>
<dbReference type="Gene3D" id="2.60.120.1130">
    <property type="match status" value="1"/>
</dbReference>
<accession>A0A410G6Q4</accession>
<evidence type="ECO:0000313" key="2">
    <source>
        <dbReference type="Proteomes" id="UP000285517"/>
    </source>
</evidence>
<organism evidence="1 2">
    <name type="scientific">Aequorivita ciconiae</name>
    <dbReference type="NCBI Taxonomy" id="2494375"/>
    <lineage>
        <taxon>Bacteria</taxon>
        <taxon>Pseudomonadati</taxon>
        <taxon>Bacteroidota</taxon>
        <taxon>Flavobacteriia</taxon>
        <taxon>Flavobacteriales</taxon>
        <taxon>Flavobacteriaceae</taxon>
        <taxon>Aequorivita</taxon>
    </lineage>
</organism>
<proteinExistence type="predicted"/>
<dbReference type="KEGG" id="aev:EI546_15195"/>
<protein>
    <submittedName>
        <fullName evidence="1">DUF3857 domain-containing protein</fullName>
    </submittedName>
</protein>
<dbReference type="Gene3D" id="3.10.620.30">
    <property type="match status" value="1"/>
</dbReference>
<dbReference type="Proteomes" id="UP000285517">
    <property type="component" value="Chromosome"/>
</dbReference>
<gene>
    <name evidence="1" type="ORF">EI546_15195</name>
</gene>
<keyword evidence="2" id="KW-1185">Reference proteome</keyword>
<evidence type="ECO:0000313" key="1">
    <source>
        <dbReference type="EMBL" id="QAA82978.1"/>
    </source>
</evidence>
<dbReference type="AlphaFoldDB" id="A0A410G6Q4"/>
<reference evidence="1 2" key="1">
    <citation type="submission" date="2019-01" db="EMBL/GenBank/DDBJ databases">
        <title>Complete genome sequencing of Aequorivita sp. H23M31.</title>
        <authorList>
            <person name="Bae J.-W."/>
        </authorList>
    </citation>
    <scope>NUCLEOTIDE SEQUENCE [LARGE SCALE GENOMIC DNA]</scope>
    <source>
        <strain evidence="1 2">H23M31</strain>
    </source>
</reference>
<dbReference type="RefSeq" id="WP_128251342.1">
    <property type="nucleotide sequence ID" value="NZ_CP034951.1"/>
</dbReference>
<dbReference type="Gene3D" id="2.60.40.3140">
    <property type="match status" value="1"/>
</dbReference>
<name>A0A410G6Q4_9FLAO</name>